<dbReference type="Pfam" id="PF05553">
    <property type="entry name" value="DUF761"/>
    <property type="match status" value="1"/>
</dbReference>
<comment type="caution">
    <text evidence="1">The sequence shown here is derived from an EMBL/GenBank/DDBJ whole genome shotgun (WGS) entry which is preliminary data.</text>
</comment>
<dbReference type="InterPro" id="IPR008480">
    <property type="entry name" value="DUF761_pln"/>
</dbReference>
<proteinExistence type="predicted"/>
<dbReference type="AlphaFoldDB" id="A0A7J6V3Q8"/>
<dbReference type="PANTHER" id="PTHR33265">
    <property type="entry name" value="AVR9/CF-9 RAPIDLY ELICITED PROTEIN-RELATED"/>
    <property type="match status" value="1"/>
</dbReference>
<dbReference type="PANTHER" id="PTHR33265:SF5">
    <property type="entry name" value="COTTON FIBER PROTEIN"/>
    <property type="match status" value="1"/>
</dbReference>
<reference evidence="1 2" key="1">
    <citation type="submission" date="2020-06" db="EMBL/GenBank/DDBJ databases">
        <title>Transcriptomic and genomic resources for Thalictrum thalictroides and T. hernandezii: Facilitating candidate gene discovery in an emerging model plant lineage.</title>
        <authorList>
            <person name="Arias T."/>
            <person name="Riano-Pachon D.M."/>
            <person name="Di Stilio V.S."/>
        </authorList>
    </citation>
    <scope>NUCLEOTIDE SEQUENCE [LARGE SCALE GENOMIC DNA]</scope>
    <source>
        <strain evidence="2">cv. WT478/WT964</strain>
        <tissue evidence="1">Leaves</tissue>
    </source>
</reference>
<gene>
    <name evidence="1" type="ORF">FRX31_031525</name>
</gene>
<dbReference type="Proteomes" id="UP000554482">
    <property type="component" value="Unassembled WGS sequence"/>
</dbReference>
<name>A0A7J6V3Q8_THATH</name>
<evidence type="ECO:0000313" key="2">
    <source>
        <dbReference type="Proteomes" id="UP000554482"/>
    </source>
</evidence>
<dbReference type="EMBL" id="JABWDY010039452">
    <property type="protein sequence ID" value="KAF5178890.1"/>
    <property type="molecule type" value="Genomic_DNA"/>
</dbReference>
<dbReference type="OrthoDB" id="1929803at2759"/>
<keyword evidence="2" id="KW-1185">Reference proteome</keyword>
<evidence type="ECO:0000313" key="1">
    <source>
        <dbReference type="EMBL" id="KAF5178890.1"/>
    </source>
</evidence>
<sequence>MGKIKKTGLSRRAWNLLRIALLWARKGGALRRGLMVELRLLPNYIKNLRHVDARESIHYREKEFSFDETPLFNFKMHRPSSLRFHMPSLPCIKPQVDFDYEFNDDDDEDTTSVYYQEGRKSYLTQKSFCSGNDDEDDRLQNGEIIPVEDEAIDLKAEEFIANFYKQMKMQRQISYLQYEQTLSKGSD</sequence>
<accession>A0A7J6V3Q8</accession>
<protein>
    <submittedName>
        <fullName evidence="1">Cotton fiber protein</fullName>
    </submittedName>
</protein>
<organism evidence="1 2">
    <name type="scientific">Thalictrum thalictroides</name>
    <name type="common">Rue-anemone</name>
    <name type="synonym">Anemone thalictroides</name>
    <dbReference type="NCBI Taxonomy" id="46969"/>
    <lineage>
        <taxon>Eukaryota</taxon>
        <taxon>Viridiplantae</taxon>
        <taxon>Streptophyta</taxon>
        <taxon>Embryophyta</taxon>
        <taxon>Tracheophyta</taxon>
        <taxon>Spermatophyta</taxon>
        <taxon>Magnoliopsida</taxon>
        <taxon>Ranunculales</taxon>
        <taxon>Ranunculaceae</taxon>
        <taxon>Thalictroideae</taxon>
        <taxon>Thalictrum</taxon>
    </lineage>
</organism>